<sequence length="126" mass="14592">MRLTKILFSLKKTTGLPGIPVNANPRPQLMSLYSRIIHLSERFPPDAVLAQSANAIAKYRLKIVENEKDIQKIEEKIDCGQIEELIEQAEDEINLLPKMLEWQVYDKNLAEAPVPGQWYLYKMFSY</sequence>
<feature type="coiled-coil region" evidence="9">
    <location>
        <begin position="56"/>
        <end position="92"/>
    </location>
</feature>
<gene>
    <name evidence="10" type="ORF">HK099_007029</name>
</gene>
<evidence type="ECO:0000256" key="5">
    <source>
        <dbReference type="ARBA" id="ARBA00022792"/>
    </source>
</evidence>
<dbReference type="AlphaFoldDB" id="A0AAD5U9P1"/>
<dbReference type="InterPro" id="IPR006806">
    <property type="entry name" value="NDUFA5"/>
</dbReference>
<dbReference type="Pfam" id="PF04716">
    <property type="entry name" value="ETC_C1_NDUFA5"/>
    <property type="match status" value="1"/>
</dbReference>
<evidence type="ECO:0008006" key="12">
    <source>
        <dbReference type="Google" id="ProtNLM"/>
    </source>
</evidence>
<dbReference type="PANTHER" id="PTHR12653">
    <property type="entry name" value="NADH-UBIQUINONE OXIDOREDUCTASE 13 KD-B SUBUNIT"/>
    <property type="match status" value="1"/>
</dbReference>
<evidence type="ECO:0000256" key="4">
    <source>
        <dbReference type="ARBA" id="ARBA00022660"/>
    </source>
</evidence>
<evidence type="ECO:0000313" key="11">
    <source>
        <dbReference type="Proteomes" id="UP001211065"/>
    </source>
</evidence>
<evidence type="ECO:0000256" key="2">
    <source>
        <dbReference type="ARBA" id="ARBA00010261"/>
    </source>
</evidence>
<dbReference type="EMBL" id="JADGJW010000065">
    <property type="protein sequence ID" value="KAJ3225294.1"/>
    <property type="molecule type" value="Genomic_DNA"/>
</dbReference>
<evidence type="ECO:0000313" key="10">
    <source>
        <dbReference type="EMBL" id="KAJ3225294.1"/>
    </source>
</evidence>
<keyword evidence="7" id="KW-0496">Mitochondrion</keyword>
<evidence type="ECO:0000256" key="1">
    <source>
        <dbReference type="ARBA" id="ARBA00004443"/>
    </source>
</evidence>
<keyword evidence="8" id="KW-0472">Membrane</keyword>
<evidence type="ECO:0000256" key="8">
    <source>
        <dbReference type="ARBA" id="ARBA00023136"/>
    </source>
</evidence>
<proteinExistence type="inferred from homology"/>
<name>A0AAD5U9P1_9FUNG</name>
<keyword evidence="3" id="KW-0813">Transport</keyword>
<keyword evidence="6" id="KW-0249">Electron transport</keyword>
<dbReference type="GO" id="GO:0005743">
    <property type="term" value="C:mitochondrial inner membrane"/>
    <property type="evidence" value="ECO:0007669"/>
    <property type="project" value="UniProtKB-SubCell"/>
</dbReference>
<evidence type="ECO:0000256" key="9">
    <source>
        <dbReference type="SAM" id="Coils"/>
    </source>
</evidence>
<evidence type="ECO:0000256" key="6">
    <source>
        <dbReference type="ARBA" id="ARBA00022982"/>
    </source>
</evidence>
<protein>
    <recommendedName>
        <fullName evidence="12">NADH dehydrogenase [ubiquinone] 1 alpha subcomplex subunit 5</fullName>
    </recommendedName>
</protein>
<comment type="subcellular location">
    <subcellularLocation>
        <location evidence="1">Mitochondrion inner membrane</location>
        <topology evidence="1">Peripheral membrane protein</topology>
        <orientation evidence="1">Matrix side</orientation>
    </subcellularLocation>
</comment>
<keyword evidence="9" id="KW-0175">Coiled coil</keyword>
<reference evidence="10" key="1">
    <citation type="submission" date="2020-05" db="EMBL/GenBank/DDBJ databases">
        <title>Phylogenomic resolution of chytrid fungi.</title>
        <authorList>
            <person name="Stajich J.E."/>
            <person name="Amses K."/>
            <person name="Simmons R."/>
            <person name="Seto K."/>
            <person name="Myers J."/>
            <person name="Bonds A."/>
            <person name="Quandt C.A."/>
            <person name="Barry K."/>
            <person name="Liu P."/>
            <person name="Grigoriev I."/>
            <person name="Longcore J.E."/>
            <person name="James T.Y."/>
        </authorList>
    </citation>
    <scope>NUCLEOTIDE SEQUENCE</scope>
    <source>
        <strain evidence="10">JEL0476</strain>
    </source>
</reference>
<dbReference type="GO" id="GO:0022904">
    <property type="term" value="P:respiratory electron transport chain"/>
    <property type="evidence" value="ECO:0007669"/>
    <property type="project" value="InterPro"/>
</dbReference>
<accession>A0AAD5U9P1</accession>
<dbReference type="Proteomes" id="UP001211065">
    <property type="component" value="Unassembled WGS sequence"/>
</dbReference>
<comment type="similarity">
    <text evidence="2">Belongs to the complex I NDUFA5 subunit family.</text>
</comment>
<keyword evidence="5" id="KW-0999">Mitochondrion inner membrane</keyword>
<organism evidence="10 11">
    <name type="scientific">Clydaea vesicula</name>
    <dbReference type="NCBI Taxonomy" id="447962"/>
    <lineage>
        <taxon>Eukaryota</taxon>
        <taxon>Fungi</taxon>
        <taxon>Fungi incertae sedis</taxon>
        <taxon>Chytridiomycota</taxon>
        <taxon>Chytridiomycota incertae sedis</taxon>
        <taxon>Chytridiomycetes</taxon>
        <taxon>Lobulomycetales</taxon>
        <taxon>Lobulomycetaceae</taxon>
        <taxon>Clydaea</taxon>
    </lineage>
</organism>
<evidence type="ECO:0000256" key="3">
    <source>
        <dbReference type="ARBA" id="ARBA00022448"/>
    </source>
</evidence>
<evidence type="ECO:0000256" key="7">
    <source>
        <dbReference type="ARBA" id="ARBA00023128"/>
    </source>
</evidence>
<dbReference type="PANTHER" id="PTHR12653:SF0">
    <property type="entry name" value="NADH DEHYDROGENASE [UBIQUINONE] 1 ALPHA SUBCOMPLEX SUBUNIT 5"/>
    <property type="match status" value="1"/>
</dbReference>
<keyword evidence="4" id="KW-0679">Respiratory chain</keyword>
<comment type="caution">
    <text evidence="10">The sequence shown here is derived from an EMBL/GenBank/DDBJ whole genome shotgun (WGS) entry which is preliminary data.</text>
</comment>
<keyword evidence="11" id="KW-1185">Reference proteome</keyword>